<organism evidence="3 4">
    <name type="scientific">Macrosiphum euphorbiae</name>
    <name type="common">potato aphid</name>
    <dbReference type="NCBI Taxonomy" id="13131"/>
    <lineage>
        <taxon>Eukaryota</taxon>
        <taxon>Metazoa</taxon>
        <taxon>Ecdysozoa</taxon>
        <taxon>Arthropoda</taxon>
        <taxon>Hexapoda</taxon>
        <taxon>Insecta</taxon>
        <taxon>Pterygota</taxon>
        <taxon>Neoptera</taxon>
        <taxon>Paraneoptera</taxon>
        <taxon>Hemiptera</taxon>
        <taxon>Sternorrhyncha</taxon>
        <taxon>Aphidomorpha</taxon>
        <taxon>Aphidoidea</taxon>
        <taxon>Aphididae</taxon>
        <taxon>Macrosiphini</taxon>
        <taxon>Macrosiphum</taxon>
    </lineage>
</organism>
<keyword evidence="4" id="KW-1185">Reference proteome</keyword>
<dbReference type="AlphaFoldDB" id="A0AAV0VVQ8"/>
<evidence type="ECO:0000313" key="3">
    <source>
        <dbReference type="EMBL" id="CAI6347272.1"/>
    </source>
</evidence>
<protein>
    <submittedName>
        <fullName evidence="3">Uncharacterized protein</fullName>
    </submittedName>
</protein>
<name>A0AAV0VVQ8_9HEMI</name>
<gene>
    <name evidence="3" type="ORF">MEUPH1_LOCUS4080</name>
</gene>
<dbReference type="Proteomes" id="UP001160148">
    <property type="component" value="Unassembled WGS sequence"/>
</dbReference>
<comment type="caution">
    <text evidence="3">The sequence shown here is derived from an EMBL/GenBank/DDBJ whole genome shotgun (WGS) entry which is preliminary data.</text>
</comment>
<feature type="signal peptide" evidence="2">
    <location>
        <begin position="1"/>
        <end position="21"/>
    </location>
</feature>
<proteinExistence type="predicted"/>
<evidence type="ECO:0000256" key="1">
    <source>
        <dbReference type="SAM" id="MobiDB-lite"/>
    </source>
</evidence>
<feature type="region of interest" description="Disordered" evidence="1">
    <location>
        <begin position="114"/>
        <end position="133"/>
    </location>
</feature>
<keyword evidence="2" id="KW-0732">Signal</keyword>
<feature type="chain" id="PRO_5043381853" evidence="2">
    <location>
        <begin position="22"/>
        <end position="133"/>
    </location>
</feature>
<dbReference type="SUPFAM" id="SSF53756">
    <property type="entry name" value="UDP-Glycosyltransferase/glycogen phosphorylase"/>
    <property type="match status" value="1"/>
</dbReference>
<accession>A0AAV0VVQ8</accession>
<dbReference type="EMBL" id="CARXXK010000001">
    <property type="protein sequence ID" value="CAI6347272.1"/>
    <property type="molecule type" value="Genomic_DNA"/>
</dbReference>
<sequence length="133" mass="14751">MTSRFVALFIAFSVLPPQQQWTSIGAANILTVHTIHGKSHWNVMRGVLRALTDRGHTVTVFTPFVDGDRPGYTELYVSGELEDRAESVACYGMPVHSNDDGSHRETCQHRIRSPANARNLRRPPVTVIRPGGS</sequence>
<reference evidence="3 4" key="1">
    <citation type="submission" date="2023-01" db="EMBL/GenBank/DDBJ databases">
        <authorList>
            <person name="Whitehead M."/>
        </authorList>
    </citation>
    <scope>NUCLEOTIDE SEQUENCE [LARGE SCALE GENOMIC DNA]</scope>
</reference>
<evidence type="ECO:0000313" key="4">
    <source>
        <dbReference type="Proteomes" id="UP001160148"/>
    </source>
</evidence>
<evidence type="ECO:0000256" key="2">
    <source>
        <dbReference type="SAM" id="SignalP"/>
    </source>
</evidence>